<feature type="region of interest" description="Disordered" evidence="1">
    <location>
        <begin position="1"/>
        <end position="41"/>
    </location>
</feature>
<dbReference type="EMBL" id="KV922008">
    <property type="protein sequence ID" value="ORE03323.1"/>
    <property type="molecule type" value="Genomic_DNA"/>
</dbReference>
<name>A0A1X0QU77_RHIZD</name>
<sequence>MNINSTKKRKHNEEEDCNSNKGSDNDYHPGVDNFSQLEPSPKAGIQLEEEFNSFCKDETDHTYQTEDPSNYAETLTRKYILTLQEVDIRETNNKELLYDSSISIYDRL</sequence>
<dbReference type="OrthoDB" id="2262790at2759"/>
<dbReference type="Proteomes" id="UP000242414">
    <property type="component" value="Unassembled WGS sequence"/>
</dbReference>
<protein>
    <submittedName>
        <fullName evidence="2">Uncharacterized protein</fullName>
    </submittedName>
</protein>
<organism evidence="2">
    <name type="scientific">Rhizopus microsporus var. microsporus</name>
    <dbReference type="NCBI Taxonomy" id="86635"/>
    <lineage>
        <taxon>Eukaryota</taxon>
        <taxon>Fungi</taxon>
        <taxon>Fungi incertae sedis</taxon>
        <taxon>Mucoromycota</taxon>
        <taxon>Mucoromycotina</taxon>
        <taxon>Mucoromycetes</taxon>
        <taxon>Mucorales</taxon>
        <taxon>Mucorineae</taxon>
        <taxon>Rhizopodaceae</taxon>
        <taxon>Rhizopus</taxon>
    </lineage>
</organism>
<reference evidence="2" key="1">
    <citation type="journal article" date="2016" name="Proc. Natl. Acad. Sci. U.S.A.">
        <title>Lipid metabolic changes in an early divergent fungus govern the establishment of a mutualistic symbiosis with endobacteria.</title>
        <authorList>
            <person name="Lastovetsky O.A."/>
            <person name="Gaspar M.L."/>
            <person name="Mondo S.J."/>
            <person name="LaButti K.M."/>
            <person name="Sandor L."/>
            <person name="Grigoriev I.V."/>
            <person name="Henry S.A."/>
            <person name="Pawlowska T.E."/>
        </authorList>
    </citation>
    <scope>NUCLEOTIDE SEQUENCE [LARGE SCALE GENOMIC DNA]</scope>
    <source>
        <strain evidence="2">ATCC 52814</strain>
    </source>
</reference>
<proteinExistence type="predicted"/>
<dbReference type="VEuPathDB" id="FungiDB:BCV72DRAFT_315638"/>
<evidence type="ECO:0000313" key="2">
    <source>
        <dbReference type="EMBL" id="ORE03323.1"/>
    </source>
</evidence>
<dbReference type="AlphaFoldDB" id="A0A1X0QU77"/>
<gene>
    <name evidence="2" type="ORF">BCV72DRAFT_315638</name>
</gene>
<feature type="compositionally biased region" description="Basic residues" evidence="1">
    <location>
        <begin position="1"/>
        <end position="10"/>
    </location>
</feature>
<accession>A0A1X0QU77</accession>
<evidence type="ECO:0000256" key="1">
    <source>
        <dbReference type="SAM" id="MobiDB-lite"/>
    </source>
</evidence>